<feature type="domain" description="Ice-binding protein C-terminal" evidence="2">
    <location>
        <begin position="221"/>
        <end position="243"/>
    </location>
</feature>
<dbReference type="NCBIfam" id="TIGR02595">
    <property type="entry name" value="PEP_CTERM"/>
    <property type="match status" value="1"/>
</dbReference>
<reference evidence="3" key="2">
    <citation type="journal article" date="2022" name="Microbiol. Resour. Announc.">
        <title>Metagenome Sequencing to Explore Phylogenomics of Terrestrial Cyanobacteria.</title>
        <authorList>
            <person name="Ward R.D."/>
            <person name="Stajich J.E."/>
            <person name="Johansen J.R."/>
            <person name="Huntemann M."/>
            <person name="Clum A."/>
            <person name="Foster B."/>
            <person name="Foster B."/>
            <person name="Roux S."/>
            <person name="Palaniappan K."/>
            <person name="Varghese N."/>
            <person name="Mukherjee S."/>
            <person name="Reddy T.B.K."/>
            <person name="Daum C."/>
            <person name="Copeland A."/>
            <person name="Chen I.A."/>
            <person name="Ivanova N.N."/>
            <person name="Kyrpides N.C."/>
            <person name="Shapiro N."/>
            <person name="Eloe-Fadrosh E.A."/>
            <person name="Pietrasiak N."/>
        </authorList>
    </citation>
    <scope>NUCLEOTIDE SEQUENCE</scope>
    <source>
        <strain evidence="3">CPER-KK1</strain>
    </source>
</reference>
<dbReference type="InterPro" id="IPR013424">
    <property type="entry name" value="Ice-binding_C"/>
</dbReference>
<accession>A0A951PK29</accession>
<evidence type="ECO:0000256" key="1">
    <source>
        <dbReference type="SAM" id="SignalP"/>
    </source>
</evidence>
<name>A0A951PK29_9CYAN</name>
<sequence>MHFSIKAGIVSLLSLASLFSAGSSSAAVLNGSFETGDFSGWQTFGQTSIETVEFGTSPTEGTQQALLDTFCPGSEESCQDNAAGLAAFLGLEMTDLDEIGQGEVFEGSAIKTTLTVESGDTLTFDWNFFTEFKEAEEEYNDFAFVTLSATVLADTYSTFPESLIDLTKFRYQTGYQTFSYTFTTAGTYTLGIGVAELGDGLDEAGLLVDDVVIASTPPATDVPEPTSVLGVLALGVLGFASRRWQQYSKDERSH</sequence>
<keyword evidence="1" id="KW-0732">Signal</keyword>
<feature type="signal peptide" evidence="1">
    <location>
        <begin position="1"/>
        <end position="26"/>
    </location>
</feature>
<evidence type="ECO:0000313" key="4">
    <source>
        <dbReference type="Proteomes" id="UP000753908"/>
    </source>
</evidence>
<protein>
    <submittedName>
        <fullName evidence="3">PEP-CTERM sorting domain-containing protein</fullName>
    </submittedName>
</protein>
<dbReference type="EMBL" id="JAHHIF010000012">
    <property type="protein sequence ID" value="MBW4545061.1"/>
    <property type="molecule type" value="Genomic_DNA"/>
</dbReference>
<proteinExistence type="predicted"/>
<dbReference type="Pfam" id="PF07589">
    <property type="entry name" value="PEP-CTERM"/>
    <property type="match status" value="1"/>
</dbReference>
<comment type="caution">
    <text evidence="3">The sequence shown here is derived from an EMBL/GenBank/DDBJ whole genome shotgun (WGS) entry which is preliminary data.</text>
</comment>
<gene>
    <name evidence="3" type="ORF">KME25_11530</name>
</gene>
<feature type="chain" id="PRO_5037038360" evidence="1">
    <location>
        <begin position="27"/>
        <end position="254"/>
    </location>
</feature>
<organism evidence="3 4">
    <name type="scientific">Symplocastrum torsivum CPER-KK1</name>
    <dbReference type="NCBI Taxonomy" id="450513"/>
    <lineage>
        <taxon>Bacteria</taxon>
        <taxon>Bacillati</taxon>
        <taxon>Cyanobacteriota</taxon>
        <taxon>Cyanophyceae</taxon>
        <taxon>Oscillatoriophycideae</taxon>
        <taxon>Oscillatoriales</taxon>
        <taxon>Microcoleaceae</taxon>
        <taxon>Symplocastrum</taxon>
    </lineage>
</organism>
<evidence type="ECO:0000313" key="3">
    <source>
        <dbReference type="EMBL" id="MBW4545061.1"/>
    </source>
</evidence>
<evidence type="ECO:0000259" key="2">
    <source>
        <dbReference type="Pfam" id="PF07589"/>
    </source>
</evidence>
<reference evidence="3" key="1">
    <citation type="submission" date="2021-05" db="EMBL/GenBank/DDBJ databases">
        <authorList>
            <person name="Pietrasiak N."/>
            <person name="Ward R."/>
            <person name="Stajich J.E."/>
            <person name="Kurbessoian T."/>
        </authorList>
    </citation>
    <scope>NUCLEOTIDE SEQUENCE</scope>
    <source>
        <strain evidence="3">CPER-KK1</strain>
    </source>
</reference>
<dbReference type="AlphaFoldDB" id="A0A951PK29"/>
<dbReference type="Proteomes" id="UP000753908">
    <property type="component" value="Unassembled WGS sequence"/>
</dbReference>